<evidence type="ECO:0000259" key="8">
    <source>
        <dbReference type="PROSITE" id="PS50928"/>
    </source>
</evidence>
<keyword evidence="2 7" id="KW-0813">Transport</keyword>
<dbReference type="GO" id="GO:0055085">
    <property type="term" value="P:transmembrane transport"/>
    <property type="evidence" value="ECO:0007669"/>
    <property type="project" value="InterPro"/>
</dbReference>
<evidence type="ECO:0000256" key="7">
    <source>
        <dbReference type="RuleBase" id="RU363032"/>
    </source>
</evidence>
<feature type="transmembrane region" description="Helical" evidence="7">
    <location>
        <begin position="138"/>
        <end position="159"/>
    </location>
</feature>
<evidence type="ECO:0000256" key="6">
    <source>
        <dbReference type="ARBA" id="ARBA00023136"/>
    </source>
</evidence>
<feature type="transmembrane region" description="Helical" evidence="7">
    <location>
        <begin position="259"/>
        <end position="278"/>
    </location>
</feature>
<dbReference type="RefSeq" id="WP_116059262.1">
    <property type="nucleotide sequence ID" value="NZ_QRDZ01000002.1"/>
</dbReference>
<dbReference type="SUPFAM" id="SSF161098">
    <property type="entry name" value="MetI-like"/>
    <property type="match status" value="1"/>
</dbReference>
<protein>
    <submittedName>
        <fullName evidence="9">Putative aldouronate transport system permease protein</fullName>
    </submittedName>
</protein>
<proteinExistence type="inferred from homology"/>
<dbReference type="InterPro" id="IPR000515">
    <property type="entry name" value="MetI-like"/>
</dbReference>
<evidence type="ECO:0000256" key="1">
    <source>
        <dbReference type="ARBA" id="ARBA00004651"/>
    </source>
</evidence>
<feature type="transmembrane region" description="Helical" evidence="7">
    <location>
        <begin position="180"/>
        <end position="202"/>
    </location>
</feature>
<dbReference type="PROSITE" id="PS50928">
    <property type="entry name" value="ABC_TM1"/>
    <property type="match status" value="1"/>
</dbReference>
<dbReference type="Gene3D" id="1.10.3720.10">
    <property type="entry name" value="MetI-like"/>
    <property type="match status" value="1"/>
</dbReference>
<evidence type="ECO:0000313" key="10">
    <source>
        <dbReference type="Proteomes" id="UP000256977"/>
    </source>
</evidence>
<comment type="caution">
    <text evidence="9">The sequence shown here is derived from an EMBL/GenBank/DDBJ whole genome shotgun (WGS) entry which is preliminary data.</text>
</comment>
<feature type="transmembrane region" description="Helical" evidence="7">
    <location>
        <begin position="72"/>
        <end position="95"/>
    </location>
</feature>
<dbReference type="OrthoDB" id="9824242at2"/>
<dbReference type="CDD" id="cd06261">
    <property type="entry name" value="TM_PBP2"/>
    <property type="match status" value="1"/>
</dbReference>
<comment type="similarity">
    <text evidence="7">Belongs to the binding-protein-dependent transport system permease family.</text>
</comment>
<evidence type="ECO:0000256" key="3">
    <source>
        <dbReference type="ARBA" id="ARBA00022475"/>
    </source>
</evidence>
<dbReference type="GO" id="GO:0005886">
    <property type="term" value="C:plasma membrane"/>
    <property type="evidence" value="ECO:0007669"/>
    <property type="project" value="UniProtKB-SubCell"/>
</dbReference>
<reference evidence="9 10" key="1">
    <citation type="submission" date="2018-07" db="EMBL/GenBank/DDBJ databases">
        <title>Genomic Encyclopedia of Type Strains, Phase III (KMG-III): the genomes of soil and plant-associated and newly described type strains.</title>
        <authorList>
            <person name="Whitman W."/>
        </authorList>
    </citation>
    <scope>NUCLEOTIDE SEQUENCE [LARGE SCALE GENOMIC DNA]</scope>
    <source>
        <strain evidence="9 10">CECT 7287</strain>
    </source>
</reference>
<feature type="transmembrane region" description="Helical" evidence="7">
    <location>
        <begin position="12"/>
        <end position="36"/>
    </location>
</feature>
<keyword evidence="6 7" id="KW-0472">Membrane</keyword>
<evidence type="ECO:0000313" key="9">
    <source>
        <dbReference type="EMBL" id="RED87884.1"/>
    </source>
</evidence>
<feature type="domain" description="ABC transmembrane type-1" evidence="8">
    <location>
        <begin position="72"/>
        <end position="278"/>
    </location>
</feature>
<dbReference type="AlphaFoldDB" id="A0A3D9KQQ3"/>
<keyword evidence="3" id="KW-1003">Cell membrane</keyword>
<dbReference type="Proteomes" id="UP000256977">
    <property type="component" value="Unassembled WGS sequence"/>
</dbReference>
<keyword evidence="5 7" id="KW-1133">Transmembrane helix</keyword>
<organism evidence="9 10">
    <name type="scientific">Cohnella phaseoli</name>
    <dbReference type="NCBI Taxonomy" id="456490"/>
    <lineage>
        <taxon>Bacteria</taxon>
        <taxon>Bacillati</taxon>
        <taxon>Bacillota</taxon>
        <taxon>Bacilli</taxon>
        <taxon>Bacillales</taxon>
        <taxon>Paenibacillaceae</taxon>
        <taxon>Cohnella</taxon>
    </lineage>
</organism>
<comment type="subcellular location">
    <subcellularLocation>
        <location evidence="1 7">Cell membrane</location>
        <topology evidence="1 7">Multi-pass membrane protein</topology>
    </subcellularLocation>
</comment>
<evidence type="ECO:0000256" key="5">
    <source>
        <dbReference type="ARBA" id="ARBA00022989"/>
    </source>
</evidence>
<dbReference type="PANTHER" id="PTHR43744">
    <property type="entry name" value="ABC TRANSPORTER PERMEASE PROTEIN MG189-RELATED-RELATED"/>
    <property type="match status" value="1"/>
</dbReference>
<dbReference type="InterPro" id="IPR035906">
    <property type="entry name" value="MetI-like_sf"/>
</dbReference>
<sequence length="293" mass="33086">MSSLSEKTFSVLNYVFLAILGILCFYPFYFIIVYSFSDPKAVLSSPGYLFPKGFTLVNYETIFTQNDVLRPFFVSVARTVSGTALTLIGCAMFAYGLTKKDTPMRKFMYVVLVFTMYISAGLIPGYLLIKELHMLNTFWVYIIPGMINAFFLILIKTFFEQLPAELEEAALIEGAGYFRIFWSLVVPLSKPILATIAIFAAVGQWNNWMDNLLYNSSQSLLTLQFMLLKFLQTQSYSMKDAAMMAALGNEAFNITPQSIRMAITVIVIFPVLAVYPFLQRYFVKGIMIGAVKG</sequence>
<accession>A0A3D9KQQ3</accession>
<name>A0A3D9KQQ3_9BACL</name>
<dbReference type="Pfam" id="PF00528">
    <property type="entry name" value="BPD_transp_1"/>
    <property type="match status" value="1"/>
</dbReference>
<evidence type="ECO:0000256" key="4">
    <source>
        <dbReference type="ARBA" id="ARBA00022692"/>
    </source>
</evidence>
<dbReference type="EMBL" id="QRDZ01000002">
    <property type="protein sequence ID" value="RED87884.1"/>
    <property type="molecule type" value="Genomic_DNA"/>
</dbReference>
<dbReference type="PANTHER" id="PTHR43744:SF9">
    <property type="entry name" value="POLYGALACTURONAN_RHAMNOGALACTURONAN TRANSPORT SYSTEM PERMEASE PROTEIN YTCP"/>
    <property type="match status" value="1"/>
</dbReference>
<gene>
    <name evidence="9" type="ORF">DFP98_102366</name>
</gene>
<keyword evidence="10" id="KW-1185">Reference proteome</keyword>
<evidence type="ECO:0000256" key="2">
    <source>
        <dbReference type="ARBA" id="ARBA00022448"/>
    </source>
</evidence>
<keyword evidence="4 7" id="KW-0812">Transmembrane</keyword>
<feature type="transmembrane region" description="Helical" evidence="7">
    <location>
        <begin position="107"/>
        <end position="126"/>
    </location>
</feature>